<keyword evidence="5" id="KW-0732">Signal</keyword>
<accession>A0A364V7X9</accession>
<comment type="caution">
    <text evidence="7">The sequence shown here is derived from an EMBL/GenBank/DDBJ whole genome shotgun (WGS) entry which is preliminary data.</text>
</comment>
<dbReference type="PANTHER" id="PTHR47359:SF3">
    <property type="entry name" value="NLP_P60 DOMAIN-CONTAINING PROTEIN-RELATED"/>
    <property type="match status" value="1"/>
</dbReference>
<keyword evidence="4" id="KW-0788">Thiol protease</keyword>
<evidence type="ECO:0000256" key="1">
    <source>
        <dbReference type="ARBA" id="ARBA00007074"/>
    </source>
</evidence>
<name>A0A364V7X9_9CORY</name>
<dbReference type="GO" id="GO:0006508">
    <property type="term" value="P:proteolysis"/>
    <property type="evidence" value="ECO:0007669"/>
    <property type="project" value="UniProtKB-KW"/>
</dbReference>
<dbReference type="AlphaFoldDB" id="A0A364V7X9"/>
<sequence>MGKHSQKKNTIIRTSAIMATVGAGAAILNPAIADAQPVTVPNTNVTFDVPAELAPQVAPLINSIPGVPADLQGAMPAAPAPAPGAPALPAPASSTGQHIADIALSKVGAPYAWGAAGPDAFDCSGLTSWSYGQAGKSIPRTSDAQAASGAPVSLESLQPGDIISYYSGASHVAIYIGGGKIVHALNEGEPVRVDDMNYMPINNAVRF</sequence>
<dbReference type="InterPro" id="IPR051794">
    <property type="entry name" value="PG_Endopeptidase_C40"/>
</dbReference>
<dbReference type="Pfam" id="PF00877">
    <property type="entry name" value="NLPC_P60"/>
    <property type="match status" value="1"/>
</dbReference>
<feature type="signal peptide" evidence="5">
    <location>
        <begin position="1"/>
        <end position="35"/>
    </location>
</feature>
<evidence type="ECO:0000313" key="7">
    <source>
        <dbReference type="EMBL" id="RAV32737.1"/>
    </source>
</evidence>
<dbReference type="InterPro" id="IPR000064">
    <property type="entry name" value="NLP_P60_dom"/>
</dbReference>
<organism evidence="7 8">
    <name type="scientific">Corynebacterium heidelbergense</name>
    <dbReference type="NCBI Taxonomy" id="2055947"/>
    <lineage>
        <taxon>Bacteria</taxon>
        <taxon>Bacillati</taxon>
        <taxon>Actinomycetota</taxon>
        <taxon>Actinomycetes</taxon>
        <taxon>Mycobacteriales</taxon>
        <taxon>Corynebacteriaceae</taxon>
        <taxon>Corynebacterium</taxon>
    </lineage>
</organism>
<proteinExistence type="inferred from homology"/>
<keyword evidence="3" id="KW-0378">Hydrolase</keyword>
<dbReference type="InterPro" id="IPR038765">
    <property type="entry name" value="Papain-like_cys_pep_sf"/>
</dbReference>
<dbReference type="Proteomes" id="UP000251577">
    <property type="component" value="Unassembled WGS sequence"/>
</dbReference>
<keyword evidence="8" id="KW-1185">Reference proteome</keyword>
<dbReference type="EMBL" id="QHCV01000011">
    <property type="protein sequence ID" value="RAV32737.1"/>
    <property type="molecule type" value="Genomic_DNA"/>
</dbReference>
<evidence type="ECO:0000313" key="8">
    <source>
        <dbReference type="Proteomes" id="UP000251577"/>
    </source>
</evidence>
<dbReference type="RefSeq" id="WP_113630168.1">
    <property type="nucleotide sequence ID" value="NZ_QHCV01000011.1"/>
</dbReference>
<feature type="chain" id="PRO_5016687143" evidence="5">
    <location>
        <begin position="36"/>
        <end position="207"/>
    </location>
</feature>
<feature type="domain" description="NlpC/P60" evidence="6">
    <location>
        <begin position="93"/>
        <end position="207"/>
    </location>
</feature>
<evidence type="ECO:0000256" key="3">
    <source>
        <dbReference type="ARBA" id="ARBA00022801"/>
    </source>
</evidence>
<comment type="similarity">
    <text evidence="1">Belongs to the peptidase C40 family.</text>
</comment>
<protein>
    <submittedName>
        <fullName evidence="7">Endopeptidase</fullName>
    </submittedName>
</protein>
<dbReference type="Gene3D" id="3.90.1720.10">
    <property type="entry name" value="endopeptidase domain like (from Nostoc punctiforme)"/>
    <property type="match status" value="1"/>
</dbReference>
<dbReference type="SUPFAM" id="SSF54001">
    <property type="entry name" value="Cysteine proteinases"/>
    <property type="match status" value="1"/>
</dbReference>
<dbReference type="PANTHER" id="PTHR47359">
    <property type="entry name" value="PEPTIDOGLYCAN DL-ENDOPEPTIDASE CWLO"/>
    <property type="match status" value="1"/>
</dbReference>
<dbReference type="GO" id="GO:0008234">
    <property type="term" value="F:cysteine-type peptidase activity"/>
    <property type="evidence" value="ECO:0007669"/>
    <property type="project" value="UniProtKB-KW"/>
</dbReference>
<reference evidence="7 8" key="1">
    <citation type="journal article" date="2018" name="Syst. Appl. Microbiol.">
        <title>Corynebacterium heidelbergense sp. nov., isolated from the preen glands of Egyptian geese (Alopochen aegyptiacus).</title>
        <authorList>
            <person name="Braun M.S."/>
            <person name="Wang E."/>
            <person name="Zimmermann S."/>
            <person name="Wink M."/>
        </authorList>
    </citation>
    <scope>NUCLEOTIDE SEQUENCE [LARGE SCALE GENOMIC DNA]</scope>
    <source>
        <strain evidence="7 8">647</strain>
    </source>
</reference>
<evidence type="ECO:0000256" key="4">
    <source>
        <dbReference type="ARBA" id="ARBA00022807"/>
    </source>
</evidence>
<evidence type="ECO:0000256" key="2">
    <source>
        <dbReference type="ARBA" id="ARBA00022670"/>
    </source>
</evidence>
<evidence type="ECO:0000259" key="6">
    <source>
        <dbReference type="PROSITE" id="PS51935"/>
    </source>
</evidence>
<gene>
    <name evidence="7" type="ORF">DLJ54_01875</name>
</gene>
<evidence type="ECO:0000256" key="5">
    <source>
        <dbReference type="SAM" id="SignalP"/>
    </source>
</evidence>
<keyword evidence="2" id="KW-0645">Protease</keyword>
<dbReference type="PROSITE" id="PS51935">
    <property type="entry name" value="NLPC_P60"/>
    <property type="match status" value="1"/>
</dbReference>